<dbReference type="PANTHER" id="PTHR12526:SF630">
    <property type="entry name" value="GLYCOSYLTRANSFERASE"/>
    <property type="match status" value="1"/>
</dbReference>
<protein>
    <recommendedName>
        <fullName evidence="1">Glycosyltransferase subfamily 4-like N-terminal domain-containing protein</fullName>
    </recommendedName>
</protein>
<dbReference type="Proteomes" id="UP000315010">
    <property type="component" value="Unassembled WGS sequence"/>
</dbReference>
<dbReference type="Pfam" id="PF13439">
    <property type="entry name" value="Glyco_transf_4"/>
    <property type="match status" value="1"/>
</dbReference>
<dbReference type="InterPro" id="IPR028098">
    <property type="entry name" value="Glyco_trans_4-like_N"/>
</dbReference>
<accession>A0A5C5Z412</accession>
<dbReference type="SUPFAM" id="SSF53756">
    <property type="entry name" value="UDP-Glycosyltransferase/glycogen phosphorylase"/>
    <property type="match status" value="1"/>
</dbReference>
<name>A0A5C5Z412_9BACT</name>
<gene>
    <name evidence="2" type="ORF">CA13_35800</name>
</gene>
<dbReference type="CDD" id="cd03801">
    <property type="entry name" value="GT4_PimA-like"/>
    <property type="match status" value="1"/>
</dbReference>
<dbReference type="PANTHER" id="PTHR12526">
    <property type="entry name" value="GLYCOSYLTRANSFERASE"/>
    <property type="match status" value="1"/>
</dbReference>
<dbReference type="Gene3D" id="3.40.50.2000">
    <property type="entry name" value="Glycogen Phosphorylase B"/>
    <property type="match status" value="2"/>
</dbReference>
<dbReference type="Pfam" id="PF13692">
    <property type="entry name" value="Glyco_trans_1_4"/>
    <property type="match status" value="1"/>
</dbReference>
<proteinExistence type="predicted"/>
<evidence type="ECO:0000313" key="3">
    <source>
        <dbReference type="Proteomes" id="UP000315010"/>
    </source>
</evidence>
<sequence length="354" mass="40488">MGGAELQQAIIGRCLQKNGHEVSFATTVFDGRRDDEIIDGMKIYKTFDSEDGLPGLRLLHPRLTKLWQTLKKADADIYYQRCADRVTGICELFCRRYGRTFVHSGAHDSDFSPRPDLRMRERIPYQWGLRRADLVLVQSEQQKRLLKQNYGKDGYVLPNVYPKRSLTTCEGYVLWVGSMRDFRRPMHCLEIAKRFPNVKFIMIGGPGNRGTAIYDQVHLEAKNLPNVECLGFQTLEVTERYFDGASLLLNTSSVEGFPNTYLQAWSRGIPTVGFFDPDNMIAKNDFGRVVSEVSEFGDWLDSLRNAPLDQRQRIQVGFENQFTPQRYVDGFIDLLDQLDQPSTADSSLGMNCAR</sequence>
<comment type="caution">
    <text evidence="2">The sequence shown here is derived from an EMBL/GenBank/DDBJ whole genome shotgun (WGS) entry which is preliminary data.</text>
</comment>
<dbReference type="AlphaFoldDB" id="A0A5C5Z412"/>
<organism evidence="2 3">
    <name type="scientific">Novipirellula herctigrandis</name>
    <dbReference type="NCBI Taxonomy" id="2527986"/>
    <lineage>
        <taxon>Bacteria</taxon>
        <taxon>Pseudomonadati</taxon>
        <taxon>Planctomycetota</taxon>
        <taxon>Planctomycetia</taxon>
        <taxon>Pirellulales</taxon>
        <taxon>Pirellulaceae</taxon>
        <taxon>Novipirellula</taxon>
    </lineage>
</organism>
<evidence type="ECO:0000259" key="1">
    <source>
        <dbReference type="Pfam" id="PF13439"/>
    </source>
</evidence>
<feature type="domain" description="Glycosyltransferase subfamily 4-like N-terminal" evidence="1">
    <location>
        <begin position="2"/>
        <end position="159"/>
    </location>
</feature>
<evidence type="ECO:0000313" key="2">
    <source>
        <dbReference type="EMBL" id="TWT82119.1"/>
    </source>
</evidence>
<reference evidence="2 3" key="1">
    <citation type="submission" date="2019-02" db="EMBL/GenBank/DDBJ databases">
        <title>Deep-cultivation of Planctomycetes and their phenomic and genomic characterization uncovers novel biology.</title>
        <authorList>
            <person name="Wiegand S."/>
            <person name="Jogler M."/>
            <person name="Boedeker C."/>
            <person name="Pinto D."/>
            <person name="Vollmers J."/>
            <person name="Rivas-Marin E."/>
            <person name="Kohn T."/>
            <person name="Peeters S.H."/>
            <person name="Heuer A."/>
            <person name="Rast P."/>
            <person name="Oberbeckmann S."/>
            <person name="Bunk B."/>
            <person name="Jeske O."/>
            <person name="Meyerdierks A."/>
            <person name="Storesund J.E."/>
            <person name="Kallscheuer N."/>
            <person name="Luecker S."/>
            <person name="Lage O.M."/>
            <person name="Pohl T."/>
            <person name="Merkel B.J."/>
            <person name="Hornburger P."/>
            <person name="Mueller R.-W."/>
            <person name="Bruemmer F."/>
            <person name="Labrenz M."/>
            <person name="Spormann A.M."/>
            <person name="Op Den Camp H."/>
            <person name="Overmann J."/>
            <person name="Amann R."/>
            <person name="Jetten M.S.M."/>
            <person name="Mascher T."/>
            <person name="Medema M.H."/>
            <person name="Devos D.P."/>
            <person name="Kaster A.-K."/>
            <person name="Ovreas L."/>
            <person name="Rohde M."/>
            <person name="Galperin M.Y."/>
            <person name="Jogler C."/>
        </authorList>
    </citation>
    <scope>NUCLEOTIDE SEQUENCE [LARGE SCALE GENOMIC DNA]</scope>
    <source>
        <strain evidence="2 3">CA13</strain>
    </source>
</reference>
<keyword evidence="3" id="KW-1185">Reference proteome</keyword>
<dbReference type="EMBL" id="SJPJ01000001">
    <property type="protein sequence ID" value="TWT82119.1"/>
    <property type="molecule type" value="Genomic_DNA"/>
</dbReference>
<dbReference type="GO" id="GO:0016757">
    <property type="term" value="F:glycosyltransferase activity"/>
    <property type="evidence" value="ECO:0007669"/>
    <property type="project" value="UniProtKB-ARBA"/>
</dbReference>